<dbReference type="Pfam" id="PF00072">
    <property type="entry name" value="Response_reg"/>
    <property type="match status" value="1"/>
</dbReference>
<evidence type="ECO:0000256" key="1">
    <source>
        <dbReference type="ARBA" id="ARBA00022553"/>
    </source>
</evidence>
<dbReference type="InterPro" id="IPR011006">
    <property type="entry name" value="CheY-like_superfamily"/>
</dbReference>
<sequence>MAQDQSVDNKTLKVILVVEDDEAIGEVMKMALSEEPQFYTLLATTPHEALNLAHSIQVDMLIIDYLLREMTGIELYDRLHAMKDLSHVPTIITSASLGQRTEELEERHLLGLEKPFDIDTLMNTINQLLSQ</sequence>
<dbReference type="PROSITE" id="PS50110">
    <property type="entry name" value="RESPONSE_REGULATORY"/>
    <property type="match status" value="1"/>
</dbReference>
<dbReference type="Gene3D" id="3.40.50.2300">
    <property type="match status" value="1"/>
</dbReference>
<dbReference type="SUPFAM" id="SSF52172">
    <property type="entry name" value="CheY-like"/>
    <property type="match status" value="1"/>
</dbReference>
<feature type="domain" description="Response regulatory" evidence="3">
    <location>
        <begin position="14"/>
        <end position="129"/>
    </location>
</feature>
<dbReference type="PANTHER" id="PTHR44591:SF3">
    <property type="entry name" value="RESPONSE REGULATORY DOMAIN-CONTAINING PROTEIN"/>
    <property type="match status" value="1"/>
</dbReference>
<dbReference type="RefSeq" id="WP_201370125.1">
    <property type="nucleotide sequence ID" value="NZ_BNJG01000001.1"/>
</dbReference>
<dbReference type="EMBL" id="BNJG01000001">
    <property type="protein sequence ID" value="GHO53277.1"/>
    <property type="molecule type" value="Genomic_DNA"/>
</dbReference>
<comment type="caution">
    <text evidence="4">The sequence shown here is derived from an EMBL/GenBank/DDBJ whole genome shotgun (WGS) entry which is preliminary data.</text>
</comment>
<dbReference type="PANTHER" id="PTHR44591">
    <property type="entry name" value="STRESS RESPONSE REGULATOR PROTEIN 1"/>
    <property type="match status" value="1"/>
</dbReference>
<keyword evidence="1 2" id="KW-0597">Phosphoprotein</keyword>
<evidence type="ECO:0000259" key="3">
    <source>
        <dbReference type="PROSITE" id="PS50110"/>
    </source>
</evidence>
<reference evidence="4 5" key="1">
    <citation type="journal article" date="2021" name="Int. J. Syst. Evol. Microbiol.">
        <title>Reticulibacter mediterranei gen. nov., sp. nov., within the new family Reticulibacteraceae fam. nov., and Ktedonospora formicarum gen. nov., sp. nov., Ktedonobacter robiniae sp. nov., Dictyobacter formicarum sp. nov. and Dictyobacter arantiisoli sp. nov., belonging to the class Ktedonobacteria.</title>
        <authorList>
            <person name="Yabe S."/>
            <person name="Zheng Y."/>
            <person name="Wang C.M."/>
            <person name="Sakai Y."/>
            <person name="Abe K."/>
            <person name="Yokota A."/>
            <person name="Donadio S."/>
            <person name="Cavaletti L."/>
            <person name="Monciardini P."/>
        </authorList>
    </citation>
    <scope>NUCLEOTIDE SEQUENCE [LARGE SCALE GENOMIC DNA]</scope>
    <source>
        <strain evidence="4 5">SOSP1-30</strain>
    </source>
</reference>
<dbReference type="SMART" id="SM00448">
    <property type="entry name" value="REC"/>
    <property type="match status" value="1"/>
</dbReference>
<gene>
    <name evidence="4" type="ORF">KSB_17520</name>
</gene>
<protein>
    <recommendedName>
        <fullName evidence="3">Response regulatory domain-containing protein</fullName>
    </recommendedName>
</protein>
<proteinExistence type="predicted"/>
<feature type="modified residue" description="4-aspartylphosphate" evidence="2">
    <location>
        <position position="64"/>
    </location>
</feature>
<dbReference type="InterPro" id="IPR001789">
    <property type="entry name" value="Sig_transdc_resp-reg_receiver"/>
</dbReference>
<evidence type="ECO:0000313" key="4">
    <source>
        <dbReference type="EMBL" id="GHO53277.1"/>
    </source>
</evidence>
<accession>A0ABQ3ULJ0</accession>
<organism evidence="4 5">
    <name type="scientific">Ktedonobacter robiniae</name>
    <dbReference type="NCBI Taxonomy" id="2778365"/>
    <lineage>
        <taxon>Bacteria</taxon>
        <taxon>Bacillati</taxon>
        <taxon>Chloroflexota</taxon>
        <taxon>Ktedonobacteria</taxon>
        <taxon>Ktedonobacterales</taxon>
        <taxon>Ktedonobacteraceae</taxon>
        <taxon>Ktedonobacter</taxon>
    </lineage>
</organism>
<evidence type="ECO:0000256" key="2">
    <source>
        <dbReference type="PROSITE-ProRule" id="PRU00169"/>
    </source>
</evidence>
<name>A0ABQ3ULJ0_9CHLR</name>
<dbReference type="InterPro" id="IPR050595">
    <property type="entry name" value="Bact_response_regulator"/>
</dbReference>
<dbReference type="Proteomes" id="UP000654345">
    <property type="component" value="Unassembled WGS sequence"/>
</dbReference>
<evidence type="ECO:0000313" key="5">
    <source>
        <dbReference type="Proteomes" id="UP000654345"/>
    </source>
</evidence>
<keyword evidence="5" id="KW-1185">Reference proteome</keyword>